<evidence type="ECO:0000256" key="1">
    <source>
        <dbReference type="SAM" id="MobiDB-lite"/>
    </source>
</evidence>
<accession>A0A5J4UBG0</accession>
<dbReference type="Proteomes" id="UP000324800">
    <property type="component" value="Unassembled WGS sequence"/>
</dbReference>
<comment type="caution">
    <text evidence="2">The sequence shown here is derived from an EMBL/GenBank/DDBJ whole genome shotgun (WGS) entry which is preliminary data.</text>
</comment>
<reference evidence="2 3" key="1">
    <citation type="submission" date="2019-03" db="EMBL/GenBank/DDBJ databases">
        <title>Single cell metagenomics reveals metabolic interactions within the superorganism composed of flagellate Streblomastix strix and complex community of Bacteroidetes bacteria on its surface.</title>
        <authorList>
            <person name="Treitli S.C."/>
            <person name="Kolisko M."/>
            <person name="Husnik F."/>
            <person name="Keeling P."/>
            <person name="Hampl V."/>
        </authorList>
    </citation>
    <scope>NUCLEOTIDE SEQUENCE [LARGE SCALE GENOMIC DNA]</scope>
    <source>
        <strain evidence="2">ST1C</strain>
    </source>
</reference>
<feature type="compositionally biased region" description="Basic and acidic residues" evidence="1">
    <location>
        <begin position="100"/>
        <end position="113"/>
    </location>
</feature>
<evidence type="ECO:0000313" key="2">
    <source>
        <dbReference type="EMBL" id="KAA6367849.1"/>
    </source>
</evidence>
<proteinExistence type="predicted"/>
<name>A0A5J4UBG0_9EUKA</name>
<sequence length="137" mass="15789">MEKDDAGPAPVEVQEKLKQGKRSRKSKTEGLNASDEQEQRSNANAQTKTTFKVPKPKKRVKGSRIPDRAGTLQPREISAEISPRNRDKQCADEDGSSGDGGKDRRIDIQRKRQWNEEKDQKIYINMETDMERRFHKH</sequence>
<protein>
    <submittedName>
        <fullName evidence="2">Uncharacterized protein</fullName>
    </submittedName>
</protein>
<organism evidence="2 3">
    <name type="scientific">Streblomastix strix</name>
    <dbReference type="NCBI Taxonomy" id="222440"/>
    <lineage>
        <taxon>Eukaryota</taxon>
        <taxon>Metamonada</taxon>
        <taxon>Preaxostyla</taxon>
        <taxon>Oxymonadida</taxon>
        <taxon>Streblomastigidae</taxon>
        <taxon>Streblomastix</taxon>
    </lineage>
</organism>
<feature type="region of interest" description="Disordered" evidence="1">
    <location>
        <begin position="1"/>
        <end position="113"/>
    </location>
</feature>
<evidence type="ECO:0000313" key="3">
    <source>
        <dbReference type="Proteomes" id="UP000324800"/>
    </source>
</evidence>
<gene>
    <name evidence="2" type="ORF">EZS28_036623</name>
</gene>
<dbReference type="EMBL" id="SNRW01017911">
    <property type="protein sequence ID" value="KAA6367849.1"/>
    <property type="molecule type" value="Genomic_DNA"/>
</dbReference>
<dbReference type="AlphaFoldDB" id="A0A5J4UBG0"/>